<reference evidence="2 5" key="2">
    <citation type="submission" date="2019-07" db="EMBL/GenBank/DDBJ databases">
        <title>Whole genome shotgun sequence of Staphylococcus arlettae NBRC 109765.</title>
        <authorList>
            <person name="Hosoyama A."/>
            <person name="Uohara A."/>
            <person name="Ohji S."/>
            <person name="Ichikawa N."/>
        </authorList>
    </citation>
    <scope>NUCLEOTIDE SEQUENCE [LARGE SCALE GENOMIC DNA]</scope>
    <source>
        <strain evidence="2 5">NBRC 109765</strain>
    </source>
</reference>
<name>A0A2T7BVT6_9STAP</name>
<keyword evidence="1" id="KW-0812">Transmembrane</keyword>
<keyword evidence="1" id="KW-0472">Membrane</keyword>
<dbReference type="EMBL" id="UGZE01000001">
    <property type="protein sequence ID" value="SUJ19900.1"/>
    <property type="molecule type" value="Genomic_DNA"/>
</dbReference>
<evidence type="ECO:0000313" key="2">
    <source>
        <dbReference type="EMBL" id="GEP99075.1"/>
    </source>
</evidence>
<dbReference type="RefSeq" id="WP_002511108.1">
    <property type="nucleotide sequence ID" value="NZ_AP019698.1"/>
</dbReference>
<accession>A0A2T7BVT6</accession>
<keyword evidence="1" id="KW-1133">Transmembrane helix</keyword>
<feature type="transmembrane region" description="Helical" evidence="1">
    <location>
        <begin position="6"/>
        <end position="24"/>
    </location>
</feature>
<keyword evidence="5" id="KW-1185">Reference proteome</keyword>
<dbReference type="OrthoDB" id="2390434at2"/>
<dbReference type="AlphaFoldDB" id="A0A2T7BVT6"/>
<dbReference type="Proteomes" id="UP000321598">
    <property type="component" value="Unassembled WGS sequence"/>
</dbReference>
<dbReference type="EMBL" id="BKAV01000001">
    <property type="protein sequence ID" value="GEP99075.1"/>
    <property type="molecule type" value="Genomic_DNA"/>
</dbReference>
<evidence type="ECO:0000313" key="5">
    <source>
        <dbReference type="Proteomes" id="UP000321598"/>
    </source>
</evidence>
<evidence type="ECO:0000256" key="1">
    <source>
        <dbReference type="SAM" id="Phobius"/>
    </source>
</evidence>
<feature type="transmembrane region" description="Helical" evidence="1">
    <location>
        <begin position="61"/>
        <end position="82"/>
    </location>
</feature>
<proteinExistence type="predicted"/>
<sequence length="117" mass="14063">MSIFDMPNYLWITFVAAILLTVFCNLVLNKWFFPAITTFIVLAIAAFLIPNFYNISYEPLLGYAAFLAIFCIIITFLLWYFTRNWRRKRKEKKLNKEIRKRGGIPRQEVEEYTRHKQ</sequence>
<evidence type="ECO:0000313" key="3">
    <source>
        <dbReference type="EMBL" id="SUJ19900.1"/>
    </source>
</evidence>
<dbReference type="GeneID" id="97287809"/>
<feature type="transmembrane region" description="Helical" evidence="1">
    <location>
        <begin position="31"/>
        <end position="49"/>
    </location>
</feature>
<evidence type="ECO:0000313" key="4">
    <source>
        <dbReference type="Proteomes" id="UP000254956"/>
    </source>
</evidence>
<gene>
    <name evidence="3" type="ORF">NCTC12413_01535</name>
    <name evidence="2" type="ORF">SAR03_01130</name>
</gene>
<reference evidence="3 4" key="1">
    <citation type="submission" date="2018-06" db="EMBL/GenBank/DDBJ databases">
        <authorList>
            <consortium name="Pathogen Informatics"/>
            <person name="Doyle S."/>
        </authorList>
    </citation>
    <scope>NUCLEOTIDE SEQUENCE [LARGE SCALE GENOMIC DNA]</scope>
    <source>
        <strain evidence="3 4">NCTC12413</strain>
    </source>
</reference>
<organism evidence="3 4">
    <name type="scientific">Staphylococcus arlettae</name>
    <dbReference type="NCBI Taxonomy" id="29378"/>
    <lineage>
        <taxon>Bacteria</taxon>
        <taxon>Bacillati</taxon>
        <taxon>Bacillota</taxon>
        <taxon>Bacilli</taxon>
        <taxon>Bacillales</taxon>
        <taxon>Staphylococcaceae</taxon>
        <taxon>Staphylococcus</taxon>
    </lineage>
</organism>
<protein>
    <submittedName>
        <fullName evidence="3">Permease</fullName>
    </submittedName>
</protein>
<dbReference type="Proteomes" id="UP000254956">
    <property type="component" value="Unassembled WGS sequence"/>
</dbReference>